<feature type="region of interest" description="Disordered" evidence="10">
    <location>
        <begin position="417"/>
        <end position="484"/>
    </location>
</feature>
<proteinExistence type="predicted"/>
<dbReference type="EC" id="2.7.13.3" evidence="2"/>
<feature type="coiled-coil region" evidence="9">
    <location>
        <begin position="194"/>
        <end position="221"/>
    </location>
</feature>
<keyword evidence="4" id="KW-0808">Transferase</keyword>
<name>A0ABN3GGC9_9ACTN</name>
<dbReference type="PANTHER" id="PTHR24421:SF10">
    <property type="entry name" value="NITRATE_NITRITE SENSOR PROTEIN NARQ"/>
    <property type="match status" value="1"/>
</dbReference>
<feature type="region of interest" description="Disordered" evidence="10">
    <location>
        <begin position="1"/>
        <end position="24"/>
    </location>
</feature>
<keyword evidence="9" id="KW-0175">Coiled coil</keyword>
<dbReference type="Pfam" id="PF02518">
    <property type="entry name" value="HATPase_c"/>
    <property type="match status" value="1"/>
</dbReference>
<dbReference type="Proteomes" id="UP001500253">
    <property type="component" value="Unassembled WGS sequence"/>
</dbReference>
<evidence type="ECO:0000256" key="8">
    <source>
        <dbReference type="ARBA" id="ARBA00023012"/>
    </source>
</evidence>
<evidence type="ECO:0000256" key="9">
    <source>
        <dbReference type="SAM" id="Coils"/>
    </source>
</evidence>
<accession>A0ABN3GGC9</accession>
<keyword evidence="13" id="KW-1185">Reference proteome</keyword>
<evidence type="ECO:0000256" key="2">
    <source>
        <dbReference type="ARBA" id="ARBA00012438"/>
    </source>
</evidence>
<dbReference type="Gene3D" id="3.30.565.10">
    <property type="entry name" value="Histidine kinase-like ATPase, C-terminal domain"/>
    <property type="match status" value="1"/>
</dbReference>
<comment type="caution">
    <text evidence="12">The sequence shown here is derived from an EMBL/GenBank/DDBJ whole genome shotgun (WGS) entry which is preliminary data.</text>
</comment>
<feature type="region of interest" description="Disordered" evidence="10">
    <location>
        <begin position="378"/>
        <end position="404"/>
    </location>
</feature>
<keyword evidence="8" id="KW-0902">Two-component regulatory system</keyword>
<evidence type="ECO:0000256" key="1">
    <source>
        <dbReference type="ARBA" id="ARBA00000085"/>
    </source>
</evidence>
<dbReference type="Pfam" id="PF07730">
    <property type="entry name" value="HisKA_3"/>
    <property type="match status" value="1"/>
</dbReference>
<dbReference type="InterPro" id="IPR003594">
    <property type="entry name" value="HATPase_dom"/>
</dbReference>
<dbReference type="InterPro" id="IPR050482">
    <property type="entry name" value="Sensor_HK_TwoCompSys"/>
</dbReference>
<dbReference type="InterPro" id="IPR011712">
    <property type="entry name" value="Sig_transdc_His_kin_sub3_dim/P"/>
</dbReference>
<comment type="catalytic activity">
    <reaction evidence="1">
        <text>ATP + protein L-histidine = ADP + protein N-phospho-L-histidine.</text>
        <dbReference type="EC" id="2.7.13.3"/>
    </reaction>
</comment>
<evidence type="ECO:0000256" key="3">
    <source>
        <dbReference type="ARBA" id="ARBA00022553"/>
    </source>
</evidence>
<dbReference type="SMART" id="SM00387">
    <property type="entry name" value="HATPase_c"/>
    <property type="match status" value="1"/>
</dbReference>
<dbReference type="CDD" id="cd16917">
    <property type="entry name" value="HATPase_UhpB-NarQ-NarX-like"/>
    <property type="match status" value="1"/>
</dbReference>
<dbReference type="SUPFAM" id="SSF55874">
    <property type="entry name" value="ATPase domain of HSP90 chaperone/DNA topoisomerase II/histidine kinase"/>
    <property type="match status" value="1"/>
</dbReference>
<evidence type="ECO:0000313" key="13">
    <source>
        <dbReference type="Proteomes" id="UP001500253"/>
    </source>
</evidence>
<dbReference type="GO" id="GO:0016301">
    <property type="term" value="F:kinase activity"/>
    <property type="evidence" value="ECO:0007669"/>
    <property type="project" value="UniProtKB-KW"/>
</dbReference>
<dbReference type="Gene3D" id="1.20.5.1930">
    <property type="match status" value="1"/>
</dbReference>
<gene>
    <name evidence="12" type="ORF">GCM10010246_41870</name>
</gene>
<dbReference type="InterPro" id="IPR036890">
    <property type="entry name" value="HATPase_C_sf"/>
</dbReference>
<evidence type="ECO:0000256" key="5">
    <source>
        <dbReference type="ARBA" id="ARBA00022741"/>
    </source>
</evidence>
<dbReference type="EMBL" id="BAAASD010000017">
    <property type="protein sequence ID" value="GAA2349775.1"/>
    <property type="molecule type" value="Genomic_DNA"/>
</dbReference>
<evidence type="ECO:0000259" key="11">
    <source>
        <dbReference type="SMART" id="SM00387"/>
    </source>
</evidence>
<evidence type="ECO:0000256" key="10">
    <source>
        <dbReference type="SAM" id="MobiDB-lite"/>
    </source>
</evidence>
<feature type="domain" description="Histidine kinase/HSP90-like ATPase" evidence="11">
    <location>
        <begin position="339"/>
        <end position="439"/>
    </location>
</feature>
<protein>
    <recommendedName>
        <fullName evidence="2">histidine kinase</fullName>
        <ecNumber evidence="2">2.7.13.3</ecNumber>
    </recommendedName>
</protein>
<dbReference type="PANTHER" id="PTHR24421">
    <property type="entry name" value="NITRATE/NITRITE SENSOR PROTEIN NARX-RELATED"/>
    <property type="match status" value="1"/>
</dbReference>
<feature type="compositionally biased region" description="Gly residues" evidence="10">
    <location>
        <begin position="452"/>
        <end position="472"/>
    </location>
</feature>
<keyword evidence="6 12" id="KW-0418">Kinase</keyword>
<reference evidence="12 13" key="1">
    <citation type="journal article" date="2019" name="Int. J. Syst. Evol. Microbiol.">
        <title>The Global Catalogue of Microorganisms (GCM) 10K type strain sequencing project: providing services to taxonomists for standard genome sequencing and annotation.</title>
        <authorList>
            <consortium name="The Broad Institute Genomics Platform"/>
            <consortium name="The Broad Institute Genome Sequencing Center for Infectious Disease"/>
            <person name="Wu L."/>
            <person name="Ma J."/>
        </authorList>
    </citation>
    <scope>NUCLEOTIDE SEQUENCE [LARGE SCALE GENOMIC DNA]</scope>
    <source>
        <strain evidence="12 13">JCM 4316</strain>
    </source>
</reference>
<keyword evidence="5" id="KW-0547">Nucleotide-binding</keyword>
<evidence type="ECO:0000256" key="7">
    <source>
        <dbReference type="ARBA" id="ARBA00022840"/>
    </source>
</evidence>
<keyword evidence="7" id="KW-0067">ATP-binding</keyword>
<evidence type="ECO:0000256" key="6">
    <source>
        <dbReference type="ARBA" id="ARBA00022777"/>
    </source>
</evidence>
<keyword evidence="3" id="KW-0597">Phosphoprotein</keyword>
<organism evidence="12 13">
    <name type="scientific">Streptomyces cuspidosporus</name>
    <dbReference type="NCBI Taxonomy" id="66882"/>
    <lineage>
        <taxon>Bacteria</taxon>
        <taxon>Bacillati</taxon>
        <taxon>Actinomycetota</taxon>
        <taxon>Actinomycetes</taxon>
        <taxon>Kitasatosporales</taxon>
        <taxon>Streptomycetaceae</taxon>
        <taxon>Streptomyces</taxon>
    </lineage>
</organism>
<evidence type="ECO:0000313" key="12">
    <source>
        <dbReference type="EMBL" id="GAA2349775.1"/>
    </source>
</evidence>
<evidence type="ECO:0000256" key="4">
    <source>
        <dbReference type="ARBA" id="ARBA00022679"/>
    </source>
</evidence>
<sequence>MPAQTLTEPERRPAPPAPRPKALPGRVLRALHRRPGGAGGRAGAASPRRADAALAAAVLAVQCALALFVHGAGNRRLDAVGWALLVGSAVALAGRRRSPMLVTVAVVLMVGPYHALNYEHIAAVPPGLIALYTLAVCGPPLRSLLTVTFVIGIMVTVMSWGGRPHGATEVLRSSGWVLSVVVIGEAVRIHRRYVAAIVERAERAERTREEEAARRVAEERLRIARDLHDLLAHSITLIGVQTSVAAHVLVADPERLDRETLVKALDSIADTCRDARAELRATLQVLRAGEGGEADTADGGGTGPPPGLAGLADLAAAAEAAGVRVRLTVDVAEPDLSPAVGAAIYRIAQEALTNAVRHAPGTRVRLSVARDGGDALRVEAVDDGPSGDRAPAPGDADRPGGYGLVGMRERARSVAGTLTAGPRRDGPGFAVTATLPYGRGARERGEPPNAQGPGGAGTGGPGTRGPGPGGPGTDEPSTERGGTP</sequence>